<evidence type="ECO:0008006" key="4">
    <source>
        <dbReference type="Google" id="ProtNLM"/>
    </source>
</evidence>
<evidence type="ECO:0000313" key="2">
    <source>
        <dbReference type="EMBL" id="PVX57400.1"/>
    </source>
</evidence>
<dbReference type="OrthoDB" id="597123at2"/>
<evidence type="ECO:0000256" key="1">
    <source>
        <dbReference type="SAM" id="Coils"/>
    </source>
</evidence>
<keyword evidence="3" id="KW-1185">Reference proteome</keyword>
<dbReference type="Proteomes" id="UP000245870">
    <property type="component" value="Unassembled WGS sequence"/>
</dbReference>
<accession>A0A2U0UIB6</accession>
<feature type="coiled-coil region" evidence="1">
    <location>
        <begin position="92"/>
        <end position="182"/>
    </location>
</feature>
<organism evidence="2 3">
    <name type="scientific">Hallella colorans</name>
    <dbReference type="NCBI Taxonomy" id="1703337"/>
    <lineage>
        <taxon>Bacteria</taxon>
        <taxon>Pseudomonadati</taxon>
        <taxon>Bacteroidota</taxon>
        <taxon>Bacteroidia</taxon>
        <taxon>Bacteroidales</taxon>
        <taxon>Prevotellaceae</taxon>
        <taxon>Hallella</taxon>
    </lineage>
</organism>
<dbReference type="PROSITE" id="PS51257">
    <property type="entry name" value="PROKAR_LIPOPROTEIN"/>
    <property type="match status" value="1"/>
</dbReference>
<keyword evidence="1" id="KW-0175">Coiled coil</keyword>
<protein>
    <recommendedName>
        <fullName evidence="4">Lipoprotein</fullName>
    </recommendedName>
</protein>
<reference evidence="2 3" key="1">
    <citation type="submission" date="2018-05" db="EMBL/GenBank/DDBJ databases">
        <title>Genomic Encyclopedia of Type Strains, Phase IV (KMG-IV): sequencing the most valuable type-strain genomes for metagenomic binning, comparative biology and taxonomic classification.</title>
        <authorList>
            <person name="Goeker M."/>
        </authorList>
    </citation>
    <scope>NUCLEOTIDE SEQUENCE [LARGE SCALE GENOMIC DNA]</scope>
    <source>
        <strain evidence="2 3">DSM 100333</strain>
    </source>
</reference>
<evidence type="ECO:0000313" key="3">
    <source>
        <dbReference type="Proteomes" id="UP000245870"/>
    </source>
</evidence>
<sequence length="285" mass="32992">MKKTLLFFFALTLLVTAGCKQKKENPTDYRALEQNDSLQKIIDQRDNEINDMMSTMNEIQDGFREISEAENRVNLAKDGEGANKTQQIRENIKFISARMQQNRQLIAKLQKQLKDSKFKGSEMVKTIEGLQKQLEEKDKQMQQLRAELDAKAIHITELDEAINNLNSNVSNLKQDNAQKDKTISGQDAQLNTAWYVFGTKKELREQRILVDGKVLQSNFNKSYFTKIDIRSFKSVKLYSKWAKLLSMHPSSSYTLTRDTNNQYVLTITNAEIFWSTSKYLVIQVK</sequence>
<dbReference type="RefSeq" id="WP_116615935.1">
    <property type="nucleotide sequence ID" value="NZ_CALDWB010000007.1"/>
</dbReference>
<dbReference type="EMBL" id="QENY01000004">
    <property type="protein sequence ID" value="PVX57400.1"/>
    <property type="molecule type" value="Genomic_DNA"/>
</dbReference>
<dbReference type="AlphaFoldDB" id="A0A2U0UIB6"/>
<comment type="caution">
    <text evidence="2">The sequence shown here is derived from an EMBL/GenBank/DDBJ whole genome shotgun (WGS) entry which is preliminary data.</text>
</comment>
<proteinExistence type="predicted"/>
<name>A0A2U0UIB6_9BACT</name>
<gene>
    <name evidence="2" type="ORF">C7379_10414</name>
</gene>